<name>A0AAW8NI52_PSEOX</name>
<dbReference type="EMBL" id="JAVDWN010000035">
    <property type="protein sequence ID" value="MDR7166249.1"/>
    <property type="molecule type" value="Genomic_DNA"/>
</dbReference>
<protein>
    <submittedName>
        <fullName evidence="2">Integrase</fullName>
    </submittedName>
</protein>
<evidence type="ECO:0000313" key="2">
    <source>
        <dbReference type="EMBL" id="MDR7166249.1"/>
    </source>
</evidence>
<dbReference type="AlphaFoldDB" id="A0AAW8NI52"/>
<dbReference type="GO" id="GO:0015074">
    <property type="term" value="P:DNA integration"/>
    <property type="evidence" value="ECO:0007669"/>
    <property type="project" value="InterPro"/>
</dbReference>
<dbReference type="Pfam" id="PF00589">
    <property type="entry name" value="Phage_integrase"/>
    <property type="match status" value="1"/>
</dbReference>
<comment type="caution">
    <text evidence="2">The sequence shown here is derived from an EMBL/GenBank/DDBJ whole genome shotgun (WGS) entry which is preliminary data.</text>
</comment>
<dbReference type="GO" id="GO:0003677">
    <property type="term" value="F:DNA binding"/>
    <property type="evidence" value="ECO:0007669"/>
    <property type="project" value="InterPro"/>
</dbReference>
<dbReference type="PANTHER" id="PTHR30349:SF90">
    <property type="entry name" value="TYROSINE RECOMBINASE XERD"/>
    <property type="match status" value="1"/>
</dbReference>
<dbReference type="CDD" id="cd00796">
    <property type="entry name" value="INT_Rci_Hp1_C"/>
    <property type="match status" value="1"/>
</dbReference>
<accession>A0AAW8NI52</accession>
<proteinExistence type="predicted"/>
<reference evidence="2" key="1">
    <citation type="submission" date="2023-07" db="EMBL/GenBank/DDBJ databases">
        <title>Sorghum-associated microbial communities from plants grown in Nebraska, USA.</title>
        <authorList>
            <person name="Schachtman D."/>
        </authorList>
    </citation>
    <scope>NUCLEOTIDE SEQUENCE</scope>
    <source>
        <strain evidence="2">BE261</strain>
    </source>
</reference>
<evidence type="ECO:0000313" key="3">
    <source>
        <dbReference type="Proteomes" id="UP001262032"/>
    </source>
</evidence>
<dbReference type="RefSeq" id="WP_218950016.1">
    <property type="nucleotide sequence ID" value="NZ_JAVDWN010000035.1"/>
</dbReference>
<feature type="domain" description="Tyr recombinase" evidence="1">
    <location>
        <begin position="339"/>
        <end position="536"/>
    </location>
</feature>
<dbReference type="InterPro" id="IPR050090">
    <property type="entry name" value="Tyrosine_recombinase_XerCD"/>
</dbReference>
<dbReference type="PROSITE" id="PS51898">
    <property type="entry name" value="TYR_RECOMBINASE"/>
    <property type="match status" value="1"/>
</dbReference>
<dbReference type="Proteomes" id="UP001262032">
    <property type="component" value="Unassembled WGS sequence"/>
</dbReference>
<dbReference type="PANTHER" id="PTHR30349">
    <property type="entry name" value="PHAGE INTEGRASE-RELATED"/>
    <property type="match status" value="1"/>
</dbReference>
<evidence type="ECO:0000259" key="1">
    <source>
        <dbReference type="PROSITE" id="PS51898"/>
    </source>
</evidence>
<organism evidence="2 3">
    <name type="scientific">Pseudarthrobacter oxydans</name>
    <name type="common">Arthrobacter oxydans</name>
    <dbReference type="NCBI Taxonomy" id="1671"/>
    <lineage>
        <taxon>Bacteria</taxon>
        <taxon>Bacillati</taxon>
        <taxon>Actinomycetota</taxon>
        <taxon>Actinomycetes</taxon>
        <taxon>Micrococcales</taxon>
        <taxon>Micrococcaceae</taxon>
        <taxon>Pseudarthrobacter</taxon>
    </lineage>
</organism>
<dbReference type="GO" id="GO:0006310">
    <property type="term" value="P:DNA recombination"/>
    <property type="evidence" value="ECO:0007669"/>
    <property type="project" value="InterPro"/>
</dbReference>
<sequence length="666" mass="75107">MAAYRRFVQAWPDLEDWFRAPLLVRAGFTGGPLRATGRTGTFDASGYLVYLALVHGIGLDYEFLFVRKYARLFSVQAGGKGLGVDLDLFAARMTRLTELGYGTKSSHSNLTWATGRLLLHRGDPDITAISADDLFHMAEQIRSFGQREDFAQLRAALYQKSPWQMTGDNAGERFARAHLAKIHCLHVLLFNVGQVTDPPITGTRRRASWEENLLPELCPPRIRAVVERYLLTRLEAQFDRPQTVRIAREGLRRLVNWLGREHPDITSMAQLDRALIEEYLRWLPTYPSQNTGQPLHVTTRKHEINAIAAFCRDTGIWGWDDVPGRPLLTTRDAPRRQETIPRYLPRHELDALMTAIEGLADPLQRTALLLLRWSGARRDEIRRLTWDCLDTYASGHPRLRIPVGKGHSERLIPLHADAAVALQETINQAKAMKAVARRDPTTGRCENYIFVRKGKLLSSATLFDDAFEKACTAAGLVDSKGTRTVSAHRLRHTLGTQLAEGGARIQTIMTILGHKSASMSMIYSRISDPVVRRQYEEALASGNRIAGPAAEALMNGRLDDESVHWLQTNFLKTELELGHCLRLPAEGPCECELMLSCPKFLTTSEYAPRLKARLEREEELVIDAEVHGWPREVERHQATQRRIKQLLNDLDEDGILTKSVSSIDDA</sequence>
<dbReference type="InterPro" id="IPR002104">
    <property type="entry name" value="Integrase_catalytic"/>
</dbReference>
<gene>
    <name evidence="2" type="ORF">J2X12_004303</name>
</gene>